<evidence type="ECO:0000313" key="2">
    <source>
        <dbReference type="EMBL" id="UUX33182.1"/>
    </source>
</evidence>
<gene>
    <name evidence="2" type="ORF">NRE15_09745</name>
</gene>
<dbReference type="Gene3D" id="3.20.20.190">
    <property type="entry name" value="Phosphatidylinositol (PI) phosphodiesterase"/>
    <property type="match status" value="1"/>
</dbReference>
<accession>A0ABY5P384</accession>
<dbReference type="PROSITE" id="PS51704">
    <property type="entry name" value="GP_PDE"/>
    <property type="match status" value="1"/>
</dbReference>
<feature type="domain" description="GP-PDE" evidence="1">
    <location>
        <begin position="10"/>
        <end position="247"/>
    </location>
</feature>
<evidence type="ECO:0000259" key="1">
    <source>
        <dbReference type="PROSITE" id="PS51704"/>
    </source>
</evidence>
<keyword evidence="3" id="KW-1185">Reference proteome</keyword>
<dbReference type="RefSeq" id="WP_313792685.1">
    <property type="nucleotide sequence ID" value="NZ_CP102453.1"/>
</dbReference>
<dbReference type="Proteomes" id="UP001315967">
    <property type="component" value="Chromosome"/>
</dbReference>
<sequence>MRIVDNKEDIFVCGHRGYMARYPENSLLAVFKAIEAGVDAVEIDLHYTKDKKIVLLHDDSIDRTTNGTGLIKDLTLQELDNVKLYNPNGTLSDEKIPTFIEYLEMTKAYPELEHFIEIKTQDDSVELFHEVYEILKDYDLLDSLLTTFDYRVTKAAIEKNMPVQSFGYDLMQYLDKDEIYEDDYLKSLTVIGLFINSATPELVAKYKEYGLQMTIVPIDSDEDIEKATQLGLNLLACNEIQPAIQYRNRLREV</sequence>
<evidence type="ECO:0000313" key="3">
    <source>
        <dbReference type="Proteomes" id="UP001315967"/>
    </source>
</evidence>
<dbReference type="EMBL" id="CP102453">
    <property type="protein sequence ID" value="UUX33182.1"/>
    <property type="molecule type" value="Genomic_DNA"/>
</dbReference>
<protein>
    <recommendedName>
        <fullName evidence="1">GP-PDE domain-containing protein</fullName>
    </recommendedName>
</protein>
<dbReference type="PANTHER" id="PTHR46211">
    <property type="entry name" value="GLYCEROPHOSPHORYL DIESTER PHOSPHODIESTERASE"/>
    <property type="match status" value="1"/>
</dbReference>
<dbReference type="Pfam" id="PF03009">
    <property type="entry name" value="GDPD"/>
    <property type="match status" value="1"/>
</dbReference>
<dbReference type="InterPro" id="IPR017946">
    <property type="entry name" value="PLC-like_Pdiesterase_TIM-brl"/>
</dbReference>
<organism evidence="2 3">
    <name type="scientific">Fundicoccus culcitae</name>
    <dbReference type="NCBI Taxonomy" id="2969821"/>
    <lineage>
        <taxon>Bacteria</taxon>
        <taxon>Bacillati</taxon>
        <taxon>Bacillota</taxon>
        <taxon>Bacilli</taxon>
        <taxon>Lactobacillales</taxon>
        <taxon>Aerococcaceae</taxon>
        <taxon>Fundicoccus</taxon>
    </lineage>
</organism>
<proteinExistence type="predicted"/>
<dbReference type="InterPro" id="IPR030395">
    <property type="entry name" value="GP_PDE_dom"/>
</dbReference>
<name>A0ABY5P384_9LACT</name>
<reference evidence="2 3" key="1">
    <citation type="submission" date="2022-08" db="EMBL/GenBank/DDBJ databases">
        <title>Aerococcaceae sp. nov isolated from spoiled eye mask.</title>
        <authorList>
            <person name="Zhou G."/>
            <person name="Xie X.-B."/>
            <person name="Shi Q.-S."/>
            <person name="Wang Y.-S."/>
            <person name="Wen X."/>
            <person name="Peng H."/>
            <person name="Yang X.-J."/>
            <person name="Tao H.-B."/>
            <person name="Huang X.-M."/>
        </authorList>
    </citation>
    <scope>NUCLEOTIDE SEQUENCE [LARGE SCALE GENOMIC DNA]</scope>
    <source>
        <strain evidence="3">DM20194951</strain>
    </source>
</reference>
<dbReference type="SUPFAM" id="SSF51695">
    <property type="entry name" value="PLC-like phosphodiesterases"/>
    <property type="match status" value="1"/>
</dbReference>
<dbReference type="PANTHER" id="PTHR46211:SF14">
    <property type="entry name" value="GLYCEROPHOSPHODIESTER PHOSPHODIESTERASE"/>
    <property type="match status" value="1"/>
</dbReference>